<dbReference type="Pfam" id="PF04255">
    <property type="entry name" value="DUF433"/>
    <property type="match status" value="1"/>
</dbReference>
<dbReference type="STRING" id="760192.Halhy_3471"/>
<dbReference type="InterPro" id="IPR009057">
    <property type="entry name" value="Homeodomain-like_sf"/>
</dbReference>
<dbReference type="PANTHER" id="PTHR34849:SF3">
    <property type="entry name" value="SSR2962 PROTEIN"/>
    <property type="match status" value="1"/>
</dbReference>
<dbReference type="OrthoDB" id="1494556at2"/>
<dbReference type="Gene3D" id="1.10.10.10">
    <property type="entry name" value="Winged helix-like DNA-binding domain superfamily/Winged helix DNA-binding domain"/>
    <property type="match status" value="1"/>
</dbReference>
<evidence type="ECO:0000313" key="2">
    <source>
        <dbReference type="Proteomes" id="UP000008461"/>
    </source>
</evidence>
<dbReference type="InterPro" id="IPR007367">
    <property type="entry name" value="DUF433"/>
</dbReference>
<protein>
    <recommendedName>
        <fullName evidence="3">DUF433 domain-containing protein</fullName>
    </recommendedName>
</protein>
<proteinExistence type="predicted"/>
<dbReference type="Proteomes" id="UP000008461">
    <property type="component" value="Chromosome"/>
</dbReference>
<dbReference type="EMBL" id="CP002691">
    <property type="protein sequence ID" value="AEE51326.1"/>
    <property type="molecule type" value="Genomic_DNA"/>
</dbReference>
<dbReference type="AlphaFoldDB" id="F4KWI6"/>
<name>F4KWI6_HALH1</name>
<accession>F4KWI6</accession>
<reference evidence="1 2" key="1">
    <citation type="journal article" date="2011" name="Stand. Genomic Sci.">
        <title>Complete genome sequence of Haliscomenobacter hydrossis type strain (O).</title>
        <authorList>
            <consortium name="US DOE Joint Genome Institute (JGI-PGF)"/>
            <person name="Daligault H."/>
            <person name="Lapidus A."/>
            <person name="Zeytun A."/>
            <person name="Nolan M."/>
            <person name="Lucas S."/>
            <person name="Del Rio T.G."/>
            <person name="Tice H."/>
            <person name="Cheng J.F."/>
            <person name="Tapia R."/>
            <person name="Han C."/>
            <person name="Goodwin L."/>
            <person name="Pitluck S."/>
            <person name="Liolios K."/>
            <person name="Pagani I."/>
            <person name="Ivanova N."/>
            <person name="Huntemann M."/>
            <person name="Mavromatis K."/>
            <person name="Mikhailova N."/>
            <person name="Pati A."/>
            <person name="Chen A."/>
            <person name="Palaniappan K."/>
            <person name="Land M."/>
            <person name="Hauser L."/>
            <person name="Brambilla E.M."/>
            <person name="Rohde M."/>
            <person name="Verbarg S."/>
            <person name="Goker M."/>
            <person name="Bristow J."/>
            <person name="Eisen J.A."/>
            <person name="Markowitz V."/>
            <person name="Hugenholtz P."/>
            <person name="Kyrpides N.C."/>
            <person name="Klenk H.P."/>
            <person name="Woyke T."/>
        </authorList>
    </citation>
    <scope>NUCLEOTIDE SEQUENCE [LARGE SCALE GENOMIC DNA]</scope>
    <source>
        <strain evidence="2">ATCC 27775 / DSM 1100 / LMG 10767 / O</strain>
    </source>
</reference>
<dbReference type="RefSeq" id="WP_013765866.1">
    <property type="nucleotide sequence ID" value="NC_015510.1"/>
</dbReference>
<keyword evidence="2" id="KW-1185">Reference proteome</keyword>
<dbReference type="PANTHER" id="PTHR34849">
    <property type="entry name" value="SSL5025 PROTEIN"/>
    <property type="match status" value="1"/>
</dbReference>
<dbReference type="KEGG" id="hhy:Halhy_3471"/>
<dbReference type="SUPFAM" id="SSF46689">
    <property type="entry name" value="Homeodomain-like"/>
    <property type="match status" value="1"/>
</dbReference>
<sequence length="74" mass="8335">MEHLMIERNPEIMFGKPVIKGTRITVEFLMRKLADGFTVDEILEMYPHLSLAQILAAFAYAADIIANEIVIEAA</sequence>
<organism evidence="1 2">
    <name type="scientific">Haliscomenobacter hydrossis (strain ATCC 27775 / DSM 1100 / LMG 10767 / O)</name>
    <dbReference type="NCBI Taxonomy" id="760192"/>
    <lineage>
        <taxon>Bacteria</taxon>
        <taxon>Pseudomonadati</taxon>
        <taxon>Bacteroidota</taxon>
        <taxon>Saprospiria</taxon>
        <taxon>Saprospirales</taxon>
        <taxon>Haliscomenobacteraceae</taxon>
        <taxon>Haliscomenobacter</taxon>
    </lineage>
</organism>
<reference key="2">
    <citation type="submission" date="2011-04" db="EMBL/GenBank/DDBJ databases">
        <title>Complete sequence of chromosome of Haliscomenobacter hydrossis DSM 1100.</title>
        <authorList>
            <consortium name="US DOE Joint Genome Institute (JGI-PGF)"/>
            <person name="Lucas S."/>
            <person name="Han J."/>
            <person name="Lapidus A."/>
            <person name="Bruce D."/>
            <person name="Goodwin L."/>
            <person name="Pitluck S."/>
            <person name="Peters L."/>
            <person name="Kyrpides N."/>
            <person name="Mavromatis K."/>
            <person name="Ivanova N."/>
            <person name="Ovchinnikova G."/>
            <person name="Pagani I."/>
            <person name="Daligault H."/>
            <person name="Detter J.C."/>
            <person name="Han C."/>
            <person name="Land M."/>
            <person name="Hauser L."/>
            <person name="Markowitz V."/>
            <person name="Cheng J.-F."/>
            <person name="Hugenholtz P."/>
            <person name="Woyke T."/>
            <person name="Wu D."/>
            <person name="Verbarg S."/>
            <person name="Frueling A."/>
            <person name="Brambilla E."/>
            <person name="Klenk H.-P."/>
            <person name="Eisen J.A."/>
        </authorList>
    </citation>
    <scope>NUCLEOTIDE SEQUENCE</scope>
    <source>
        <strain>DSM 1100</strain>
    </source>
</reference>
<dbReference type="HOGENOM" id="CLU_126005_1_2_10"/>
<gene>
    <name evidence="1" type="ordered locus">Halhy_3471</name>
</gene>
<evidence type="ECO:0008006" key="3">
    <source>
        <dbReference type="Google" id="ProtNLM"/>
    </source>
</evidence>
<evidence type="ECO:0000313" key="1">
    <source>
        <dbReference type="EMBL" id="AEE51326.1"/>
    </source>
</evidence>
<dbReference type="InterPro" id="IPR036388">
    <property type="entry name" value="WH-like_DNA-bd_sf"/>
</dbReference>
<dbReference type="eggNOG" id="COG2442">
    <property type="taxonomic scope" value="Bacteria"/>
</dbReference>